<dbReference type="SMART" id="SM00665">
    <property type="entry name" value="B561"/>
    <property type="match status" value="1"/>
</dbReference>
<evidence type="ECO:0000256" key="1">
    <source>
        <dbReference type="ARBA" id="ARBA00004370"/>
    </source>
</evidence>
<keyword evidence="3 7" id="KW-0812">Transmembrane</keyword>
<reference evidence="10 11" key="1">
    <citation type="journal article" date="2018" name="Sci. Data">
        <title>The draft genome sequence of cork oak.</title>
        <authorList>
            <person name="Ramos A.M."/>
            <person name="Usie A."/>
            <person name="Barbosa P."/>
            <person name="Barros P.M."/>
            <person name="Capote T."/>
            <person name="Chaves I."/>
            <person name="Simoes F."/>
            <person name="Abreu I."/>
            <person name="Carrasquinho I."/>
            <person name="Faro C."/>
            <person name="Guimaraes J.B."/>
            <person name="Mendonca D."/>
            <person name="Nobrega F."/>
            <person name="Rodrigues L."/>
            <person name="Saibo N.J.M."/>
            <person name="Varela M.C."/>
            <person name="Egas C."/>
            <person name="Matos J."/>
            <person name="Miguel C.M."/>
            <person name="Oliveira M.M."/>
            <person name="Ricardo C.P."/>
            <person name="Goncalves S."/>
        </authorList>
    </citation>
    <scope>NUCLEOTIDE SEQUENCE [LARGE SCALE GENOMIC DNA]</scope>
    <source>
        <strain evidence="11">cv. HL8</strain>
    </source>
</reference>
<dbReference type="GO" id="GO:0016020">
    <property type="term" value="C:membrane"/>
    <property type="evidence" value="ECO:0007669"/>
    <property type="project" value="UniProtKB-SubCell"/>
</dbReference>
<dbReference type="EMBL" id="PKMF04000009">
    <property type="protein sequence ID" value="KAK7859969.1"/>
    <property type="molecule type" value="Genomic_DNA"/>
</dbReference>
<evidence type="ECO:0000259" key="9">
    <source>
        <dbReference type="PROSITE" id="PS50939"/>
    </source>
</evidence>
<feature type="transmembrane region" description="Helical" evidence="7">
    <location>
        <begin position="228"/>
        <end position="249"/>
    </location>
</feature>
<keyword evidence="8" id="KW-0732">Signal</keyword>
<comment type="caution">
    <text evidence="10">The sequence shown here is derived from an EMBL/GenBank/DDBJ whole genome shotgun (WGS) entry which is preliminary data.</text>
</comment>
<accession>A0AAW0MB41</accession>
<protein>
    <submittedName>
        <fullName evidence="10">Cytochrome b561 and domon domain-containing protein</fullName>
    </submittedName>
</protein>
<dbReference type="PANTHER" id="PTHR23130:SF175">
    <property type="entry name" value="CYTOCHROME B561 AND DOMON DOMAIN-CONTAINING PROTEIN"/>
    <property type="match status" value="1"/>
</dbReference>
<comment type="subcellular location">
    <subcellularLocation>
        <location evidence="1">Membrane</location>
    </subcellularLocation>
</comment>
<dbReference type="Pfam" id="PF03188">
    <property type="entry name" value="Cytochrom_B561"/>
    <property type="match status" value="1"/>
</dbReference>
<name>A0AAW0MB41_QUESU</name>
<dbReference type="Gene3D" id="1.20.120.1770">
    <property type="match status" value="1"/>
</dbReference>
<evidence type="ECO:0000313" key="11">
    <source>
        <dbReference type="Proteomes" id="UP000237347"/>
    </source>
</evidence>
<keyword evidence="4" id="KW-0249">Electron transport</keyword>
<keyword evidence="5 7" id="KW-1133">Transmembrane helix</keyword>
<feature type="chain" id="PRO_5043710132" evidence="8">
    <location>
        <begin position="21"/>
        <end position="268"/>
    </location>
</feature>
<evidence type="ECO:0000256" key="8">
    <source>
        <dbReference type="SAM" id="SignalP"/>
    </source>
</evidence>
<keyword evidence="2" id="KW-0813">Transport</keyword>
<feature type="signal peptide" evidence="8">
    <location>
        <begin position="1"/>
        <end position="20"/>
    </location>
</feature>
<feature type="transmembrane region" description="Helical" evidence="7">
    <location>
        <begin position="163"/>
        <end position="183"/>
    </location>
</feature>
<proteinExistence type="predicted"/>
<evidence type="ECO:0000313" key="10">
    <source>
        <dbReference type="EMBL" id="KAK7859969.1"/>
    </source>
</evidence>
<evidence type="ECO:0000256" key="3">
    <source>
        <dbReference type="ARBA" id="ARBA00022692"/>
    </source>
</evidence>
<feature type="domain" description="Cytochrome b561" evidence="9">
    <location>
        <begin position="53"/>
        <end position="252"/>
    </location>
</feature>
<evidence type="ECO:0000256" key="4">
    <source>
        <dbReference type="ARBA" id="ARBA00022982"/>
    </source>
</evidence>
<gene>
    <name evidence="10" type="ORF">CFP56_000371</name>
</gene>
<evidence type="ECO:0000256" key="2">
    <source>
        <dbReference type="ARBA" id="ARBA00022448"/>
    </source>
</evidence>
<evidence type="ECO:0000256" key="7">
    <source>
        <dbReference type="SAM" id="Phobius"/>
    </source>
</evidence>
<keyword evidence="11" id="KW-1185">Reference proteome</keyword>
<dbReference type="InterPro" id="IPR006593">
    <property type="entry name" value="Cyt_b561/ferric_Rdtase_TM"/>
</dbReference>
<feature type="transmembrane region" description="Helical" evidence="7">
    <location>
        <begin position="195"/>
        <end position="216"/>
    </location>
</feature>
<organism evidence="10 11">
    <name type="scientific">Quercus suber</name>
    <name type="common">Cork oak</name>
    <dbReference type="NCBI Taxonomy" id="58331"/>
    <lineage>
        <taxon>Eukaryota</taxon>
        <taxon>Viridiplantae</taxon>
        <taxon>Streptophyta</taxon>
        <taxon>Embryophyta</taxon>
        <taxon>Tracheophyta</taxon>
        <taxon>Spermatophyta</taxon>
        <taxon>Magnoliopsida</taxon>
        <taxon>eudicotyledons</taxon>
        <taxon>Gunneridae</taxon>
        <taxon>Pentapetalae</taxon>
        <taxon>rosids</taxon>
        <taxon>fabids</taxon>
        <taxon>Fagales</taxon>
        <taxon>Fagaceae</taxon>
        <taxon>Quercus</taxon>
    </lineage>
</organism>
<evidence type="ECO:0000256" key="5">
    <source>
        <dbReference type="ARBA" id="ARBA00022989"/>
    </source>
</evidence>
<dbReference type="CDD" id="cd08760">
    <property type="entry name" value="Cyt_b561_FRRS1_like"/>
    <property type="match status" value="1"/>
</dbReference>
<dbReference type="Proteomes" id="UP000237347">
    <property type="component" value="Unassembled WGS sequence"/>
</dbReference>
<sequence>MNSHCLIILSMMFPLHSISGQASSCNEGCSLTHRGRRIIAWPVYSNMKHTVPQMHVSSIEGSNSEATIDLRSWKGHKIQHRRRHLRNLWTGLYDFNRYRMGNFLAHWVIIARYFKKIPMLSKEWYSFHIIFQSIGYILGTIGWVTGICLENTSKQFANRIQRILSILVFTFLTVQMLAIFWQPKKEDEFRKWWQIYHRFLGCAVISLIIANIFVGINNQSQAEKLKLVYAVILGGLALIALVLEIFRCFTYKILHRSMELNSNMYTCP</sequence>
<dbReference type="PROSITE" id="PS50939">
    <property type="entry name" value="CYTOCHROME_B561"/>
    <property type="match status" value="1"/>
</dbReference>
<evidence type="ECO:0000256" key="6">
    <source>
        <dbReference type="ARBA" id="ARBA00023136"/>
    </source>
</evidence>
<keyword evidence="6 7" id="KW-0472">Membrane</keyword>
<dbReference type="PANTHER" id="PTHR23130">
    <property type="entry name" value="CYTOCHROME B561 AND DOMON DOMAIN-CONTAINING PROTEIN"/>
    <property type="match status" value="1"/>
</dbReference>
<dbReference type="AlphaFoldDB" id="A0AAW0MB41"/>